<evidence type="ECO:0000313" key="7">
    <source>
        <dbReference type="Proteomes" id="UP000479000"/>
    </source>
</evidence>
<keyword evidence="2" id="KW-0175">Coiled coil</keyword>
<reference evidence="6 7" key="1">
    <citation type="submission" date="2020-02" db="EMBL/GenBank/DDBJ databases">
        <authorList>
            <person name="Ferguson B K."/>
        </authorList>
    </citation>
    <scope>NUCLEOTIDE SEQUENCE [LARGE SCALE GENOMIC DNA]</scope>
</reference>
<dbReference type="AlphaFoldDB" id="A0A6H5GGI7"/>
<dbReference type="OrthoDB" id="411524at2759"/>
<proteinExistence type="predicted"/>
<dbReference type="Proteomes" id="UP000479000">
    <property type="component" value="Unassembled WGS sequence"/>
</dbReference>
<evidence type="ECO:0000313" key="6">
    <source>
        <dbReference type="EMBL" id="CAB0001161.1"/>
    </source>
</evidence>
<dbReference type="CDD" id="cd06720">
    <property type="entry name" value="PDZ1_APBA1_3-like"/>
    <property type="match status" value="1"/>
</dbReference>
<feature type="domain" description="PDZ" evidence="5">
    <location>
        <begin position="317"/>
        <end position="402"/>
    </location>
</feature>
<dbReference type="GO" id="GO:0005737">
    <property type="term" value="C:cytoplasm"/>
    <property type="evidence" value="ECO:0007669"/>
    <property type="project" value="TreeGrafter"/>
</dbReference>
<dbReference type="InterPro" id="IPR036034">
    <property type="entry name" value="PDZ_sf"/>
</dbReference>
<dbReference type="Pfam" id="PF00595">
    <property type="entry name" value="PDZ"/>
    <property type="match status" value="1"/>
</dbReference>
<dbReference type="Gene3D" id="2.30.42.10">
    <property type="match status" value="1"/>
</dbReference>
<dbReference type="PANTHER" id="PTHR12345">
    <property type="entry name" value="SYNTENIN RELATED"/>
    <property type="match status" value="1"/>
</dbReference>
<evidence type="ECO:0000259" key="5">
    <source>
        <dbReference type="PROSITE" id="PS50106"/>
    </source>
</evidence>
<dbReference type="SUPFAM" id="SSF50156">
    <property type="entry name" value="PDZ domain-like"/>
    <property type="match status" value="1"/>
</dbReference>
<accession>A0A6H5GGI7</accession>
<feature type="transmembrane region" description="Helical" evidence="4">
    <location>
        <begin position="480"/>
        <end position="502"/>
    </location>
</feature>
<dbReference type="FunFam" id="2.30.42.10:FF:000017">
    <property type="entry name" value="Amyloid beta A4 protein-binding family A member 1"/>
    <property type="match status" value="1"/>
</dbReference>
<evidence type="ECO:0000256" key="1">
    <source>
        <dbReference type="ARBA" id="ARBA00022737"/>
    </source>
</evidence>
<dbReference type="GO" id="GO:0007268">
    <property type="term" value="P:chemical synaptic transmission"/>
    <property type="evidence" value="ECO:0007669"/>
    <property type="project" value="TreeGrafter"/>
</dbReference>
<protein>
    <recommendedName>
        <fullName evidence="5">PDZ domain-containing protein</fullName>
    </recommendedName>
</protein>
<feature type="transmembrane region" description="Helical" evidence="4">
    <location>
        <begin position="441"/>
        <end position="459"/>
    </location>
</feature>
<organism evidence="6 7">
    <name type="scientific">Nesidiocoris tenuis</name>
    <dbReference type="NCBI Taxonomy" id="355587"/>
    <lineage>
        <taxon>Eukaryota</taxon>
        <taxon>Metazoa</taxon>
        <taxon>Ecdysozoa</taxon>
        <taxon>Arthropoda</taxon>
        <taxon>Hexapoda</taxon>
        <taxon>Insecta</taxon>
        <taxon>Pterygota</taxon>
        <taxon>Neoptera</taxon>
        <taxon>Paraneoptera</taxon>
        <taxon>Hemiptera</taxon>
        <taxon>Heteroptera</taxon>
        <taxon>Panheteroptera</taxon>
        <taxon>Cimicomorpha</taxon>
        <taxon>Miridae</taxon>
        <taxon>Dicyphina</taxon>
        <taxon>Nesidiocoris</taxon>
    </lineage>
</organism>
<evidence type="ECO:0000256" key="2">
    <source>
        <dbReference type="SAM" id="Coils"/>
    </source>
</evidence>
<dbReference type="Pfam" id="PF13896">
    <property type="entry name" value="Glyco_transf_49"/>
    <property type="match status" value="1"/>
</dbReference>
<dbReference type="GO" id="GO:0043197">
    <property type="term" value="C:dendritic spine"/>
    <property type="evidence" value="ECO:0007669"/>
    <property type="project" value="TreeGrafter"/>
</dbReference>
<dbReference type="EMBL" id="CADCXU010010431">
    <property type="protein sequence ID" value="CAB0001161.1"/>
    <property type="molecule type" value="Genomic_DNA"/>
</dbReference>
<feature type="compositionally biased region" description="Low complexity" evidence="3">
    <location>
        <begin position="139"/>
        <end position="160"/>
    </location>
</feature>
<feature type="compositionally biased region" description="Polar residues" evidence="3">
    <location>
        <begin position="112"/>
        <end position="121"/>
    </location>
</feature>
<dbReference type="SMART" id="SM00228">
    <property type="entry name" value="PDZ"/>
    <property type="match status" value="1"/>
</dbReference>
<sequence length="814" mass="92172">MKARESRKRRTRRRKNAARPLGARTRPAATSSLRIVSARSRHYLTLAFVPCDNKTLPHCYQPTSRFVGRLEYGDRGRRCAYAGVPLPWTSPRDINLNSVPDNEPYVMESKQRAPSSPSPSRNFHPGPPAHYFKRVVDESQTQSRSCSRSPSRSSSPQTTTAPNHPQFDYMYEFSETRKVLEEFFKTGEKPQHFQDLEYELRRRGSSGNAYVGLRLAKATEDEQSFSSPPNETKDLINMQRTKALPIRSPPHEPPEQPAETSPIWIPSAFFRFGLFRGVQNGGEHSFVKEMDYQEVLNSQEIFGDELQMFAKKEMQKEVVVPKAKGEILGVVIVESGWGSMLPTVVIANLAPAGAAARCGQLNIGDQIIAINGVSLVGLPLSTCQNYIKNSKTQTVVKLTVVPCAPVVEVKIKRPDTKYQLGFSVQNGVVCLKSIESGLCSALNFVIELLLLLNILYCRTKQFIPIIARRRNRNGLSVAALRYWLSSFLLGATIASFLIYYVFLGHHGPTNMLGFNGREARLAGRVREMEEQNQLLRRQLSISQNHLMTAIKISNSSIRDQDFSTTSLHIEKKPALSCLNQEEELPKCQVIHIAIVCAGYNASRSVVTLIKSILFYRKNPLYFHMVSDSVAQIILQTLFTTWNVPQGPISLTLYMSDTEAQQFLSYALSSEVLSSRRDIGYHIVYKEGDFYPVNFLRNVALQQVNTPYVFLTDIDFLPMFGLYSYLKKSIQTLELDNSKKVQWEPDYEPYIVVRKNLVPEYDTRFVGFGWNKVSHIMELEAQGYAFIVLPNAFIIHMPHAPSFDIAKFRGSAQYR</sequence>
<feature type="coiled-coil region" evidence="2">
    <location>
        <begin position="518"/>
        <end position="545"/>
    </location>
</feature>
<keyword evidence="4" id="KW-0812">Transmembrane</keyword>
<name>A0A6H5GGI7_9HEMI</name>
<feature type="region of interest" description="Disordered" evidence="3">
    <location>
        <begin position="91"/>
        <end position="166"/>
    </location>
</feature>
<evidence type="ECO:0000256" key="3">
    <source>
        <dbReference type="SAM" id="MobiDB-lite"/>
    </source>
</evidence>
<keyword evidence="7" id="KW-1185">Reference proteome</keyword>
<dbReference type="PANTHER" id="PTHR12345:SF16">
    <property type="entry name" value="X11L, ISOFORM F-RELATED"/>
    <property type="match status" value="1"/>
</dbReference>
<feature type="non-terminal residue" evidence="6">
    <location>
        <position position="814"/>
    </location>
</feature>
<dbReference type="InterPro" id="IPR051230">
    <property type="entry name" value="APP-Binding"/>
</dbReference>
<feature type="compositionally biased region" description="Basic residues" evidence="3">
    <location>
        <begin position="1"/>
        <end position="17"/>
    </location>
</feature>
<dbReference type="InterPro" id="IPR001478">
    <property type="entry name" value="PDZ"/>
</dbReference>
<keyword evidence="4" id="KW-1133">Transmembrane helix</keyword>
<feature type="region of interest" description="Disordered" evidence="3">
    <location>
        <begin position="1"/>
        <end position="29"/>
    </location>
</feature>
<dbReference type="GO" id="GO:0005886">
    <property type="term" value="C:plasma membrane"/>
    <property type="evidence" value="ECO:0007669"/>
    <property type="project" value="TreeGrafter"/>
</dbReference>
<evidence type="ECO:0000256" key="4">
    <source>
        <dbReference type="SAM" id="Phobius"/>
    </source>
</evidence>
<keyword evidence="4" id="KW-0472">Membrane</keyword>
<dbReference type="PROSITE" id="PS50106">
    <property type="entry name" value="PDZ"/>
    <property type="match status" value="1"/>
</dbReference>
<gene>
    <name evidence="6" type="ORF">NTEN_LOCUS6948</name>
</gene>
<keyword evidence="1" id="KW-0677">Repeat</keyword>